<dbReference type="InterPro" id="IPR005467">
    <property type="entry name" value="His_kinase_dom"/>
</dbReference>
<dbReference type="PANTHER" id="PTHR42878">
    <property type="entry name" value="TWO-COMPONENT HISTIDINE KINASE"/>
    <property type="match status" value="1"/>
</dbReference>
<evidence type="ECO:0000256" key="1">
    <source>
        <dbReference type="ARBA" id="ARBA00000085"/>
    </source>
</evidence>
<dbReference type="EMBL" id="JAPNKE010000002">
    <property type="protein sequence ID" value="MCY1009972.1"/>
    <property type="molecule type" value="Genomic_DNA"/>
</dbReference>
<dbReference type="PANTHER" id="PTHR42878:SF7">
    <property type="entry name" value="SENSOR HISTIDINE KINASE GLRK"/>
    <property type="match status" value="1"/>
</dbReference>
<dbReference type="SUPFAM" id="SSF47384">
    <property type="entry name" value="Homodimeric domain of signal transducing histidine kinase"/>
    <property type="match status" value="1"/>
</dbReference>
<dbReference type="Pfam" id="PF00512">
    <property type="entry name" value="HisKA"/>
    <property type="match status" value="1"/>
</dbReference>
<dbReference type="Proteomes" id="UP001150924">
    <property type="component" value="Unassembled WGS sequence"/>
</dbReference>
<evidence type="ECO:0000256" key="4">
    <source>
        <dbReference type="ARBA" id="ARBA00022741"/>
    </source>
</evidence>
<name>A0A9X3IYW8_9BACT</name>
<dbReference type="EC" id="2.7.13.3" evidence="2"/>
<dbReference type="InterPro" id="IPR003661">
    <property type="entry name" value="HisK_dim/P_dom"/>
</dbReference>
<evidence type="ECO:0000256" key="3">
    <source>
        <dbReference type="ARBA" id="ARBA00022679"/>
    </source>
</evidence>
<protein>
    <recommendedName>
        <fullName evidence="2">histidine kinase</fullName>
        <ecNumber evidence="2">2.7.13.3</ecNumber>
    </recommendedName>
</protein>
<keyword evidence="7" id="KW-0902">Two-component regulatory system</keyword>
<reference evidence="10" key="1">
    <citation type="submission" date="2022-11" db="EMBL/GenBank/DDBJ databases">
        <title>Minimal conservation of predation-associated metabolite biosynthetic gene clusters underscores biosynthetic potential of Myxococcota including descriptions for ten novel species: Archangium lansinium sp. nov., Myxococcus landrumus sp. nov., Nannocystis bai.</title>
        <authorList>
            <person name="Ahearne A."/>
            <person name="Stevens C."/>
            <person name="Phillips K."/>
        </authorList>
    </citation>
    <scope>NUCLEOTIDE SEQUENCE</scope>
    <source>
        <strain evidence="10">Na p29</strain>
    </source>
</reference>
<dbReference type="GO" id="GO:0030295">
    <property type="term" value="F:protein kinase activator activity"/>
    <property type="evidence" value="ECO:0007669"/>
    <property type="project" value="TreeGrafter"/>
</dbReference>
<accession>A0A9X3IYW8</accession>
<dbReference type="InterPro" id="IPR050351">
    <property type="entry name" value="BphY/WalK/GraS-like"/>
</dbReference>
<gene>
    <name evidence="10" type="ORF">OV079_31305</name>
</gene>
<comment type="caution">
    <text evidence="10">The sequence shown here is derived from an EMBL/GenBank/DDBJ whole genome shotgun (WGS) entry which is preliminary data.</text>
</comment>
<dbReference type="Gene3D" id="1.10.287.130">
    <property type="match status" value="1"/>
</dbReference>
<comment type="catalytic activity">
    <reaction evidence="1">
        <text>ATP + protein L-histidine = ADP + protein N-phospho-L-histidine.</text>
        <dbReference type="EC" id="2.7.13.3"/>
    </reaction>
</comment>
<evidence type="ECO:0000256" key="8">
    <source>
        <dbReference type="SAM" id="MobiDB-lite"/>
    </source>
</evidence>
<dbReference type="GO" id="GO:0005524">
    <property type="term" value="F:ATP binding"/>
    <property type="evidence" value="ECO:0007669"/>
    <property type="project" value="UniProtKB-KW"/>
</dbReference>
<dbReference type="SUPFAM" id="SSF55874">
    <property type="entry name" value="ATPase domain of HSP90 chaperone/DNA topoisomerase II/histidine kinase"/>
    <property type="match status" value="1"/>
</dbReference>
<proteinExistence type="predicted"/>
<feature type="compositionally biased region" description="Low complexity" evidence="8">
    <location>
        <begin position="182"/>
        <end position="208"/>
    </location>
</feature>
<dbReference type="InterPro" id="IPR036097">
    <property type="entry name" value="HisK_dim/P_sf"/>
</dbReference>
<dbReference type="SMART" id="SM00388">
    <property type="entry name" value="HisKA"/>
    <property type="match status" value="1"/>
</dbReference>
<evidence type="ECO:0000256" key="5">
    <source>
        <dbReference type="ARBA" id="ARBA00022777"/>
    </source>
</evidence>
<keyword evidence="3" id="KW-0808">Transferase</keyword>
<keyword evidence="4" id="KW-0547">Nucleotide-binding</keyword>
<sequence>MVAHELRQPVQVIHACARTIARVGAGERDPLTAKSAARILAAAGRLERMIKDLLDAARIEARQLSLRSESIDVEAVLAEVVARIAESTERSLRLDVAPGLPRVRGDAGRVEQIAENLLTNALKYGDPGGPIVVEVRPHGHEVMVSTINQGQRLLPAEIDCLLNDSTGRARSRRSKGWASACTSRTGSWRRTGAGSGSRAATRARASASPCRWPRTMRRRLERGLGSDDSRGAREGGDGERRAR</sequence>
<dbReference type="GO" id="GO:0007234">
    <property type="term" value="P:osmosensory signaling via phosphorelay pathway"/>
    <property type="evidence" value="ECO:0007669"/>
    <property type="project" value="TreeGrafter"/>
</dbReference>
<organism evidence="10 11">
    <name type="scientific">Nannocystis pusilla</name>
    <dbReference type="NCBI Taxonomy" id="889268"/>
    <lineage>
        <taxon>Bacteria</taxon>
        <taxon>Pseudomonadati</taxon>
        <taxon>Myxococcota</taxon>
        <taxon>Polyangia</taxon>
        <taxon>Nannocystales</taxon>
        <taxon>Nannocystaceae</taxon>
        <taxon>Nannocystis</taxon>
    </lineage>
</organism>
<dbReference type="PROSITE" id="PS50109">
    <property type="entry name" value="HIS_KIN"/>
    <property type="match status" value="1"/>
</dbReference>
<dbReference type="GO" id="GO:0000156">
    <property type="term" value="F:phosphorelay response regulator activity"/>
    <property type="evidence" value="ECO:0007669"/>
    <property type="project" value="TreeGrafter"/>
</dbReference>
<dbReference type="InterPro" id="IPR036890">
    <property type="entry name" value="HATPase_C_sf"/>
</dbReference>
<evidence type="ECO:0000256" key="2">
    <source>
        <dbReference type="ARBA" id="ARBA00012438"/>
    </source>
</evidence>
<dbReference type="Pfam" id="PF02518">
    <property type="entry name" value="HATPase_c"/>
    <property type="match status" value="1"/>
</dbReference>
<evidence type="ECO:0000313" key="11">
    <source>
        <dbReference type="Proteomes" id="UP001150924"/>
    </source>
</evidence>
<feature type="domain" description="Histidine kinase" evidence="9">
    <location>
        <begin position="1"/>
        <end position="167"/>
    </location>
</feature>
<dbReference type="CDD" id="cd00082">
    <property type="entry name" value="HisKA"/>
    <property type="match status" value="1"/>
</dbReference>
<evidence type="ECO:0000259" key="9">
    <source>
        <dbReference type="PROSITE" id="PS50109"/>
    </source>
</evidence>
<feature type="compositionally biased region" description="Basic and acidic residues" evidence="8">
    <location>
        <begin position="221"/>
        <end position="243"/>
    </location>
</feature>
<evidence type="ECO:0000313" key="10">
    <source>
        <dbReference type="EMBL" id="MCY1009972.1"/>
    </source>
</evidence>
<keyword evidence="11" id="KW-1185">Reference proteome</keyword>
<dbReference type="InterPro" id="IPR003594">
    <property type="entry name" value="HATPase_dom"/>
</dbReference>
<evidence type="ECO:0000256" key="7">
    <source>
        <dbReference type="ARBA" id="ARBA00023012"/>
    </source>
</evidence>
<evidence type="ECO:0000256" key="6">
    <source>
        <dbReference type="ARBA" id="ARBA00022840"/>
    </source>
</evidence>
<feature type="region of interest" description="Disordered" evidence="8">
    <location>
        <begin position="173"/>
        <end position="243"/>
    </location>
</feature>
<dbReference type="AlphaFoldDB" id="A0A9X3IYW8"/>
<dbReference type="Gene3D" id="3.30.565.10">
    <property type="entry name" value="Histidine kinase-like ATPase, C-terminal domain"/>
    <property type="match status" value="1"/>
</dbReference>
<keyword evidence="6" id="KW-0067">ATP-binding</keyword>
<keyword evidence="5 10" id="KW-0418">Kinase</keyword>
<dbReference type="GO" id="GO:0000155">
    <property type="term" value="F:phosphorelay sensor kinase activity"/>
    <property type="evidence" value="ECO:0007669"/>
    <property type="project" value="InterPro"/>
</dbReference>